<evidence type="ECO:0000256" key="3">
    <source>
        <dbReference type="ARBA" id="ARBA00023146"/>
    </source>
</evidence>
<evidence type="ECO:0000256" key="2">
    <source>
        <dbReference type="ARBA" id="ARBA00022840"/>
    </source>
</evidence>
<evidence type="ECO:0000256" key="1">
    <source>
        <dbReference type="ARBA" id="ARBA00022490"/>
    </source>
</evidence>
<protein>
    <submittedName>
        <fullName evidence="5">His/Gly/Thr/Pro-type tRNA ligase C-terminal domain-containing protein</fullName>
    </submittedName>
</protein>
<evidence type="ECO:0000313" key="6">
    <source>
        <dbReference type="Proteomes" id="UP001212217"/>
    </source>
</evidence>
<dbReference type="GO" id="GO:0006426">
    <property type="term" value="P:glycyl-tRNA aminoacylation"/>
    <property type="evidence" value="ECO:0007669"/>
    <property type="project" value="TreeGrafter"/>
</dbReference>
<dbReference type="Pfam" id="PF03129">
    <property type="entry name" value="HGTP_anticodon"/>
    <property type="match status" value="1"/>
</dbReference>
<dbReference type="GO" id="GO:0005524">
    <property type="term" value="F:ATP binding"/>
    <property type="evidence" value="ECO:0007669"/>
    <property type="project" value="UniProtKB-KW"/>
</dbReference>
<keyword evidence="3" id="KW-0030">Aminoacyl-tRNA synthetase</keyword>
<evidence type="ECO:0000313" key="5">
    <source>
        <dbReference type="EMBL" id="MDB6186530.1"/>
    </source>
</evidence>
<name>A0AAW6B7F3_9BACL</name>
<evidence type="ECO:0000259" key="4">
    <source>
        <dbReference type="Pfam" id="PF03129"/>
    </source>
</evidence>
<dbReference type="SUPFAM" id="SSF52954">
    <property type="entry name" value="Class II aaRS ABD-related"/>
    <property type="match status" value="1"/>
</dbReference>
<keyword evidence="2" id="KW-0067">ATP-binding</keyword>
<keyword evidence="5" id="KW-0436">Ligase</keyword>
<keyword evidence="2" id="KW-0547">Nucleotide-binding</keyword>
<dbReference type="Gene3D" id="3.40.50.800">
    <property type="entry name" value="Anticodon-binding domain"/>
    <property type="match status" value="1"/>
</dbReference>
<feature type="domain" description="Anticodon-binding" evidence="4">
    <location>
        <begin position="1"/>
        <end position="45"/>
    </location>
</feature>
<dbReference type="InterPro" id="IPR004154">
    <property type="entry name" value="Anticodon-bd"/>
</dbReference>
<keyword evidence="1" id="KW-0963">Cytoplasm</keyword>
<dbReference type="PANTHER" id="PTHR10745">
    <property type="entry name" value="GLYCYL-TRNA SYNTHETASE/DNA POLYMERASE SUBUNIT GAMMA-2"/>
    <property type="match status" value="1"/>
</dbReference>
<proteinExistence type="predicted"/>
<dbReference type="InterPro" id="IPR036621">
    <property type="entry name" value="Anticodon-bd_dom_sf"/>
</dbReference>
<comment type="caution">
    <text evidence="5">The sequence shown here is derived from an EMBL/GenBank/DDBJ whole genome shotgun (WGS) entry which is preliminary data.</text>
</comment>
<dbReference type="PANTHER" id="PTHR10745:SF8">
    <property type="entry name" value="DNA POLYMERASE SUBUNIT GAMMA-2, MITOCHONDRIAL"/>
    <property type="match status" value="1"/>
</dbReference>
<dbReference type="GO" id="GO:0005737">
    <property type="term" value="C:cytoplasm"/>
    <property type="evidence" value="ECO:0007669"/>
    <property type="project" value="TreeGrafter"/>
</dbReference>
<dbReference type="InterPro" id="IPR027031">
    <property type="entry name" value="Gly-tRNA_synthase/POLG2"/>
</dbReference>
<dbReference type="Proteomes" id="UP001212217">
    <property type="component" value="Unassembled WGS sequence"/>
</dbReference>
<dbReference type="GO" id="GO:0004820">
    <property type="term" value="F:glycine-tRNA ligase activity"/>
    <property type="evidence" value="ECO:0007669"/>
    <property type="project" value="TreeGrafter"/>
</dbReference>
<accession>A0AAW6B7F3</accession>
<dbReference type="RefSeq" id="WP_271987694.1">
    <property type="nucleotide sequence ID" value="NZ_JAQMFS010000088.1"/>
</dbReference>
<gene>
    <name evidence="5" type="ORF">PNO30_07100</name>
</gene>
<organism evidence="5 6">
    <name type="scientific">Gemella haemolysans</name>
    <dbReference type="NCBI Taxonomy" id="1379"/>
    <lineage>
        <taxon>Bacteria</taxon>
        <taxon>Bacillati</taxon>
        <taxon>Bacillota</taxon>
        <taxon>Bacilli</taxon>
        <taxon>Bacillales</taxon>
        <taxon>Gemellaceae</taxon>
        <taxon>Gemella</taxon>
    </lineage>
</organism>
<reference evidence="5" key="1">
    <citation type="submission" date="2023-08" db="EMBL/GenBank/DDBJ databases">
        <title>Dental plaque isolates bound by oral lectin ZG16B.</title>
        <authorList>
            <person name="Ghosh S."/>
        </authorList>
    </citation>
    <scope>NUCLEOTIDE SEQUENCE</scope>
    <source>
        <strain evidence="5">DP3_5B</strain>
    </source>
</reference>
<sequence>DEIGTPFCITYDFESENDGMVTVRDRDTMEQVRMPISELKQYLTEKTKF</sequence>
<feature type="non-terminal residue" evidence="5">
    <location>
        <position position="1"/>
    </location>
</feature>
<dbReference type="EMBL" id="JAQMFS010000088">
    <property type="protein sequence ID" value="MDB6186530.1"/>
    <property type="molecule type" value="Genomic_DNA"/>
</dbReference>
<dbReference type="AlphaFoldDB" id="A0AAW6B7F3"/>